<feature type="non-terminal residue" evidence="2">
    <location>
        <position position="77"/>
    </location>
</feature>
<evidence type="ECO:0000256" key="1">
    <source>
        <dbReference type="SAM" id="MobiDB-lite"/>
    </source>
</evidence>
<evidence type="ECO:0000313" key="3">
    <source>
        <dbReference type="Proteomes" id="UP000838878"/>
    </source>
</evidence>
<proteinExistence type="predicted"/>
<evidence type="ECO:0000313" key="2">
    <source>
        <dbReference type="EMBL" id="CAH0720281.1"/>
    </source>
</evidence>
<keyword evidence="3" id="KW-1185">Reference proteome</keyword>
<organism evidence="2 3">
    <name type="scientific">Brenthis ino</name>
    <name type="common">lesser marbled fritillary</name>
    <dbReference type="NCBI Taxonomy" id="405034"/>
    <lineage>
        <taxon>Eukaryota</taxon>
        <taxon>Metazoa</taxon>
        <taxon>Ecdysozoa</taxon>
        <taxon>Arthropoda</taxon>
        <taxon>Hexapoda</taxon>
        <taxon>Insecta</taxon>
        <taxon>Pterygota</taxon>
        <taxon>Neoptera</taxon>
        <taxon>Endopterygota</taxon>
        <taxon>Lepidoptera</taxon>
        <taxon>Glossata</taxon>
        <taxon>Ditrysia</taxon>
        <taxon>Papilionoidea</taxon>
        <taxon>Nymphalidae</taxon>
        <taxon>Heliconiinae</taxon>
        <taxon>Argynnini</taxon>
        <taxon>Brenthis</taxon>
    </lineage>
</organism>
<accession>A0A8J9YA41</accession>
<reference evidence="2" key="1">
    <citation type="submission" date="2021-12" db="EMBL/GenBank/DDBJ databases">
        <authorList>
            <person name="Martin H S."/>
        </authorList>
    </citation>
    <scope>NUCLEOTIDE SEQUENCE</scope>
</reference>
<name>A0A8J9YA41_9NEOP</name>
<dbReference type="AlphaFoldDB" id="A0A8J9YA41"/>
<feature type="compositionally biased region" description="Basic and acidic residues" evidence="1">
    <location>
        <begin position="29"/>
        <end position="42"/>
    </location>
</feature>
<gene>
    <name evidence="2" type="ORF">BINO364_LOCUS6530</name>
</gene>
<sequence length="77" mass="9284">MPQLYFQWFFFVDFKARRCEGHQMSSSEVWHEERKMGGEDVRRTRRAAAGARKAQFSSPDHTTKRHRSQQRPTHYID</sequence>
<dbReference type="Proteomes" id="UP000838878">
    <property type="component" value="Chromosome 14"/>
</dbReference>
<dbReference type="EMBL" id="OV170234">
    <property type="protein sequence ID" value="CAH0720281.1"/>
    <property type="molecule type" value="Genomic_DNA"/>
</dbReference>
<protein>
    <submittedName>
        <fullName evidence="2">Uncharacterized protein</fullName>
    </submittedName>
</protein>
<feature type="region of interest" description="Disordered" evidence="1">
    <location>
        <begin position="25"/>
        <end position="77"/>
    </location>
</feature>